<evidence type="ECO:0000313" key="1">
    <source>
        <dbReference type="EMBL" id="MDB0523061.1"/>
    </source>
</evidence>
<evidence type="ECO:0000313" key="2">
    <source>
        <dbReference type="Proteomes" id="UP001143674"/>
    </source>
</evidence>
<sequence length="62" mass="6718">MMGFGDLSMAARLHPALSTIKVRGADIGKRTAQALLERFESGTHDMPMRVGTGFSIIERGRA</sequence>
<protein>
    <submittedName>
        <fullName evidence="1">Uncharacterized protein</fullName>
    </submittedName>
</protein>
<comment type="caution">
    <text evidence="1">The sequence shown here is derived from an EMBL/GenBank/DDBJ whole genome shotgun (WGS) entry which is preliminary data.</text>
</comment>
<proteinExistence type="predicted"/>
<dbReference type="AlphaFoldDB" id="A0AAE3T4E3"/>
<reference evidence="1" key="1">
    <citation type="submission" date="2021-09" db="EMBL/GenBank/DDBJ databases">
        <title>Genomic analysis of Ralstonia spp.</title>
        <authorList>
            <person name="Aburjaile F."/>
            <person name="Ariute J.C."/>
            <person name="Pais A.K.L."/>
            <person name="Albuquerque G.M.R."/>
            <person name="Silva A.M.F."/>
            <person name="Brenig B."/>
            <person name="Azevedo V."/>
            <person name="Matiuzzi M."/>
            <person name="Ramos R."/>
            <person name="Goes-Neto A."/>
            <person name="Soares S."/>
            <person name="Iseppon A.M.B."/>
            <person name="Souza E."/>
            <person name="Gama M."/>
        </authorList>
    </citation>
    <scope>NUCLEOTIDE SEQUENCE</scope>
    <source>
        <strain evidence="1">B4</strain>
    </source>
</reference>
<dbReference type="InterPro" id="IPR028082">
    <property type="entry name" value="Peripla_BP_I"/>
</dbReference>
<dbReference type="Proteomes" id="UP001143674">
    <property type="component" value="Unassembled WGS sequence"/>
</dbReference>
<accession>A0AAE3T4E3</accession>
<dbReference type="SUPFAM" id="SSF53822">
    <property type="entry name" value="Periplasmic binding protein-like I"/>
    <property type="match status" value="1"/>
</dbReference>
<name>A0AAE3T4E3_RALSL</name>
<dbReference type="EMBL" id="JAIVEX010000007">
    <property type="protein sequence ID" value="MDB0523061.1"/>
    <property type="molecule type" value="Genomic_DNA"/>
</dbReference>
<gene>
    <name evidence="1" type="ORF">LBW55_15780</name>
</gene>
<organism evidence="1 2">
    <name type="scientific">Ralstonia solanacearum</name>
    <name type="common">Pseudomonas solanacearum</name>
    <dbReference type="NCBI Taxonomy" id="305"/>
    <lineage>
        <taxon>Bacteria</taxon>
        <taxon>Pseudomonadati</taxon>
        <taxon>Pseudomonadota</taxon>
        <taxon>Betaproteobacteria</taxon>
        <taxon>Burkholderiales</taxon>
        <taxon>Burkholderiaceae</taxon>
        <taxon>Ralstonia</taxon>
        <taxon>Ralstonia solanacearum species complex</taxon>
    </lineage>
</organism>
<dbReference type="Gene3D" id="3.40.50.2300">
    <property type="match status" value="1"/>
</dbReference>